<gene>
    <name evidence="1" type="ORF">SMSP2_00520</name>
</gene>
<evidence type="ECO:0000313" key="1">
    <source>
        <dbReference type="EMBL" id="AQQ70177.1"/>
    </source>
</evidence>
<dbReference type="AlphaFoldDB" id="A0A1Q2MCZ3"/>
<proteinExistence type="predicted"/>
<dbReference type="SUPFAM" id="SSF55874">
    <property type="entry name" value="ATPase domain of HSP90 chaperone/DNA topoisomerase II/histidine kinase"/>
    <property type="match status" value="1"/>
</dbReference>
<dbReference type="EMBL" id="CP019646">
    <property type="protein sequence ID" value="AQQ70177.1"/>
    <property type="molecule type" value="Genomic_DNA"/>
</dbReference>
<sequence>MRIELPDIRHNQFGFEALVFLKSQTEELWLETIDIDMKLTTWFDADMCAAFGAILYRLGERLNTVKLNNISENVEIILSKNGFLSHYGRNRFADTWGTTITYQRFDVKDDRYFAGYIEKELIHRSEIPKMSAGLLKKFRESIFEIFSNAVLHSQTKYGVFSCGQFYPRGSRLNFSVADLGIGIRGNVKEIKGFDFPAEDAIDWATREHNTTKRGNIPGGLGLKLLCEFVDHNGGNIQILSDAGYWRRENRNVTKKRINDVFPGTVVNIEINTADTHSYQLACENRITENDIF</sequence>
<organism evidence="1 2">
    <name type="scientific">Limihaloglobus sulfuriphilus</name>
    <dbReference type="NCBI Taxonomy" id="1851148"/>
    <lineage>
        <taxon>Bacteria</taxon>
        <taxon>Pseudomonadati</taxon>
        <taxon>Planctomycetota</taxon>
        <taxon>Phycisphaerae</taxon>
        <taxon>Sedimentisphaerales</taxon>
        <taxon>Sedimentisphaeraceae</taxon>
        <taxon>Limihaloglobus</taxon>
    </lineage>
</organism>
<dbReference type="Gene3D" id="3.30.565.10">
    <property type="entry name" value="Histidine kinase-like ATPase, C-terminal domain"/>
    <property type="match status" value="1"/>
</dbReference>
<accession>A0A1Q2MCZ3</accession>
<dbReference type="STRING" id="1851148.SMSP2_00520"/>
<protein>
    <submittedName>
        <fullName evidence="1">Uncharacterized protein</fullName>
    </submittedName>
</protein>
<dbReference type="Proteomes" id="UP000188181">
    <property type="component" value="Chromosome"/>
</dbReference>
<dbReference type="KEGG" id="pbas:SMSP2_00520"/>
<name>A0A1Q2MCZ3_9BACT</name>
<dbReference type="OrthoDB" id="2047848at2"/>
<evidence type="ECO:0000313" key="2">
    <source>
        <dbReference type="Proteomes" id="UP000188181"/>
    </source>
</evidence>
<dbReference type="RefSeq" id="WP_146682463.1">
    <property type="nucleotide sequence ID" value="NZ_CP019646.1"/>
</dbReference>
<keyword evidence="2" id="KW-1185">Reference proteome</keyword>
<dbReference type="InterPro" id="IPR036890">
    <property type="entry name" value="HATPase_C_sf"/>
</dbReference>
<reference evidence="2" key="1">
    <citation type="submission" date="2017-02" db="EMBL/GenBank/DDBJ databases">
        <title>Comparative genomics and description of representatives of a novel lineage of planctomycetes thriving in anoxic sediments.</title>
        <authorList>
            <person name="Spring S."/>
            <person name="Bunk B."/>
            <person name="Sproer C."/>
        </authorList>
    </citation>
    <scope>NUCLEOTIDE SEQUENCE [LARGE SCALE GENOMIC DNA]</scope>
    <source>
        <strain evidence="2">SM-Chi-D1</strain>
    </source>
</reference>